<organism evidence="2 3">
    <name type="scientific">Arthrobacter flavus</name>
    <dbReference type="NCBI Taxonomy" id="95172"/>
    <lineage>
        <taxon>Bacteria</taxon>
        <taxon>Bacillati</taxon>
        <taxon>Actinomycetota</taxon>
        <taxon>Actinomycetes</taxon>
        <taxon>Micrococcales</taxon>
        <taxon>Micrococcaceae</taxon>
        <taxon>Arthrobacter</taxon>
    </lineage>
</organism>
<proteinExistence type="predicted"/>
<dbReference type="Proteomes" id="UP001597307">
    <property type="component" value="Unassembled WGS sequence"/>
</dbReference>
<dbReference type="InterPro" id="IPR025246">
    <property type="entry name" value="IS30-like_HTH"/>
</dbReference>
<dbReference type="Pfam" id="PF13384">
    <property type="entry name" value="HTH_23"/>
    <property type="match status" value="1"/>
</dbReference>
<dbReference type="EMBL" id="JBHUGA010000032">
    <property type="protein sequence ID" value="MFD1846871.1"/>
    <property type="molecule type" value="Genomic_DNA"/>
</dbReference>
<sequence>MSSKKERIVQEARFWVLMARGSTLTAVCDAVGVNRRTGQRWRRATGGRIPRAKPEPSGRYLCLEERLRIVDLHLAGHGVRAIARAIGRCSSTVSRPRLHHRLDHSQHSS</sequence>
<comment type="caution">
    <text evidence="2">The sequence shown here is derived from an EMBL/GenBank/DDBJ whole genome shotgun (WGS) entry which is preliminary data.</text>
</comment>
<evidence type="ECO:0000259" key="1">
    <source>
        <dbReference type="Pfam" id="PF13936"/>
    </source>
</evidence>
<name>A0ABW4Q8D4_9MICC</name>
<dbReference type="Pfam" id="PF13936">
    <property type="entry name" value="HTH_38"/>
    <property type="match status" value="1"/>
</dbReference>
<protein>
    <submittedName>
        <fullName evidence="2">Helix-turn-helix domain-containing protein</fullName>
    </submittedName>
</protein>
<accession>A0ABW4Q8D4</accession>
<gene>
    <name evidence="2" type="ORF">ACFSFX_09700</name>
</gene>
<evidence type="ECO:0000313" key="3">
    <source>
        <dbReference type="Proteomes" id="UP001597307"/>
    </source>
</evidence>
<dbReference type="SUPFAM" id="SSF46689">
    <property type="entry name" value="Homeodomain-like"/>
    <property type="match status" value="1"/>
</dbReference>
<reference evidence="3" key="1">
    <citation type="journal article" date="2019" name="Int. J. Syst. Evol. Microbiol.">
        <title>The Global Catalogue of Microorganisms (GCM) 10K type strain sequencing project: providing services to taxonomists for standard genome sequencing and annotation.</title>
        <authorList>
            <consortium name="The Broad Institute Genomics Platform"/>
            <consortium name="The Broad Institute Genome Sequencing Center for Infectious Disease"/>
            <person name="Wu L."/>
            <person name="Ma J."/>
        </authorList>
    </citation>
    <scope>NUCLEOTIDE SEQUENCE [LARGE SCALE GENOMIC DNA]</scope>
    <source>
        <strain evidence="3">JCM 11496</strain>
    </source>
</reference>
<dbReference type="InterPro" id="IPR009057">
    <property type="entry name" value="Homeodomain-like_sf"/>
</dbReference>
<feature type="domain" description="Transposase IS30-like HTH" evidence="1">
    <location>
        <begin position="57"/>
        <end position="95"/>
    </location>
</feature>
<dbReference type="Gene3D" id="1.10.10.60">
    <property type="entry name" value="Homeodomain-like"/>
    <property type="match status" value="1"/>
</dbReference>
<keyword evidence="3" id="KW-1185">Reference proteome</keyword>
<dbReference type="RefSeq" id="WP_377959617.1">
    <property type="nucleotide sequence ID" value="NZ_JBHUGA010000032.1"/>
</dbReference>
<evidence type="ECO:0000313" key="2">
    <source>
        <dbReference type="EMBL" id="MFD1846871.1"/>
    </source>
</evidence>